<dbReference type="RefSeq" id="WP_338610911.1">
    <property type="nucleotide sequence ID" value="NZ_CP146276.1"/>
</dbReference>
<evidence type="ECO:0000256" key="6">
    <source>
        <dbReference type="ARBA" id="ARBA00023049"/>
    </source>
</evidence>
<proteinExistence type="predicted"/>
<evidence type="ECO:0000256" key="2">
    <source>
        <dbReference type="ARBA" id="ARBA00022670"/>
    </source>
</evidence>
<evidence type="ECO:0000256" key="3">
    <source>
        <dbReference type="ARBA" id="ARBA00022723"/>
    </source>
</evidence>
<dbReference type="InterPro" id="IPR050570">
    <property type="entry name" value="Cell_wall_metabolism_enzyme"/>
</dbReference>
<protein>
    <submittedName>
        <fullName evidence="9">M23 family metallopeptidase</fullName>
        <ecNumber evidence="9">3.4.-.-</ecNumber>
    </submittedName>
</protein>
<geneLocation type="plasmid" evidence="9 10">
    <name>unnamed</name>
</geneLocation>
<gene>
    <name evidence="9" type="ORF">V6617_18845</name>
</gene>
<keyword evidence="5" id="KW-0862">Zinc</keyword>
<dbReference type="Proteomes" id="UP001369958">
    <property type="component" value="Plasmid unnamed"/>
</dbReference>
<dbReference type="EMBL" id="CP146276">
    <property type="protein sequence ID" value="WWT34798.1"/>
    <property type="molecule type" value="Genomic_DNA"/>
</dbReference>
<dbReference type="SUPFAM" id="SSF51261">
    <property type="entry name" value="Duplicated hybrid motif"/>
    <property type="match status" value="1"/>
</dbReference>
<sequence length="367" mass="39999">MSGRASSYQTLACWAVLCALLLTNVLTLIILRDNENLKDFWTDPNSSVLRAYEDRIAELSMNVDRLRSREIINSGTATLRDREFIGRQAQLEDQLLVLEMLAKTALPPELVQRPQPNEGPARPVTGGASATGQFDLLEENLRVMEEEIGESMILLSDAMDRSVETIVAELRRVGHEPAISELALGGPFLDASEFPSGFDTPDITNILTAMGRLEEARRAMDEVPIHKPIGTTRISSAFGLRQDPFTGQSAFHSGIDFPAPTGTPILSAGGGAVTFVGWKGAYGRVVEITHASGLMSRYPHLSRALVEQGDEVEADMVIALVGSTGRSTGPHLHFEIRDGNSAIDPTPYLAAGRRLEVFDPWFTTASR</sequence>
<keyword evidence="6" id="KW-0482">Metalloprotease</keyword>
<dbReference type="GO" id="GO:0016787">
    <property type="term" value="F:hydrolase activity"/>
    <property type="evidence" value="ECO:0007669"/>
    <property type="project" value="UniProtKB-KW"/>
</dbReference>
<reference evidence="9 10" key="1">
    <citation type="submission" date="2024-02" db="EMBL/GenBank/DDBJ databases">
        <title>Complete genome sequence of Pelagibacterium nitratireducens ZH15.</title>
        <authorList>
            <person name="Zhao L.H."/>
        </authorList>
    </citation>
    <scope>NUCLEOTIDE SEQUENCE [LARGE SCALE GENOMIC DNA]</scope>
    <source>
        <strain evidence="9 10">ZH15</strain>
        <plasmid evidence="9 10">unnamed</plasmid>
    </source>
</reference>
<keyword evidence="9" id="KW-0614">Plasmid</keyword>
<dbReference type="InterPro" id="IPR011055">
    <property type="entry name" value="Dup_hybrid_motif"/>
</dbReference>
<evidence type="ECO:0000256" key="1">
    <source>
        <dbReference type="ARBA" id="ARBA00001947"/>
    </source>
</evidence>
<comment type="cofactor">
    <cofactor evidence="1">
        <name>Zn(2+)</name>
        <dbReference type="ChEBI" id="CHEBI:29105"/>
    </cofactor>
</comment>
<keyword evidence="3" id="KW-0479">Metal-binding</keyword>
<feature type="region of interest" description="Disordered" evidence="7">
    <location>
        <begin position="110"/>
        <end position="129"/>
    </location>
</feature>
<keyword evidence="2" id="KW-0645">Protease</keyword>
<evidence type="ECO:0000259" key="8">
    <source>
        <dbReference type="Pfam" id="PF01551"/>
    </source>
</evidence>
<dbReference type="PANTHER" id="PTHR21666:SF288">
    <property type="entry name" value="CELL DIVISION PROTEIN YTFB"/>
    <property type="match status" value="1"/>
</dbReference>
<dbReference type="Pfam" id="PF01551">
    <property type="entry name" value="Peptidase_M23"/>
    <property type="match status" value="1"/>
</dbReference>
<keyword evidence="4 9" id="KW-0378">Hydrolase</keyword>
<dbReference type="PANTHER" id="PTHR21666">
    <property type="entry name" value="PEPTIDASE-RELATED"/>
    <property type="match status" value="1"/>
</dbReference>
<organism evidence="9 10">
    <name type="scientific">Pelagibacterium nitratireducens</name>
    <dbReference type="NCBI Taxonomy" id="1046114"/>
    <lineage>
        <taxon>Bacteria</taxon>
        <taxon>Pseudomonadati</taxon>
        <taxon>Pseudomonadota</taxon>
        <taxon>Alphaproteobacteria</taxon>
        <taxon>Hyphomicrobiales</taxon>
        <taxon>Devosiaceae</taxon>
        <taxon>Pelagibacterium</taxon>
    </lineage>
</organism>
<name>A0ABZ2I732_9HYPH</name>
<accession>A0ABZ2I732</accession>
<keyword evidence="10" id="KW-1185">Reference proteome</keyword>
<evidence type="ECO:0000256" key="5">
    <source>
        <dbReference type="ARBA" id="ARBA00022833"/>
    </source>
</evidence>
<evidence type="ECO:0000313" key="10">
    <source>
        <dbReference type="Proteomes" id="UP001369958"/>
    </source>
</evidence>
<evidence type="ECO:0000256" key="4">
    <source>
        <dbReference type="ARBA" id="ARBA00022801"/>
    </source>
</evidence>
<dbReference type="Gene3D" id="2.70.70.10">
    <property type="entry name" value="Glucose Permease (Domain IIA)"/>
    <property type="match status" value="1"/>
</dbReference>
<dbReference type="CDD" id="cd12797">
    <property type="entry name" value="M23_peptidase"/>
    <property type="match status" value="1"/>
</dbReference>
<evidence type="ECO:0000313" key="9">
    <source>
        <dbReference type="EMBL" id="WWT34798.1"/>
    </source>
</evidence>
<dbReference type="InterPro" id="IPR016047">
    <property type="entry name" value="M23ase_b-sheet_dom"/>
</dbReference>
<feature type="domain" description="M23ase beta-sheet core" evidence="8">
    <location>
        <begin position="251"/>
        <end position="345"/>
    </location>
</feature>
<evidence type="ECO:0000256" key="7">
    <source>
        <dbReference type="SAM" id="MobiDB-lite"/>
    </source>
</evidence>
<dbReference type="EC" id="3.4.-.-" evidence="9"/>